<accession>A0ABN9UA02</accession>
<protein>
    <submittedName>
        <fullName evidence="2">Uncharacterized protein</fullName>
    </submittedName>
</protein>
<organism evidence="2 3">
    <name type="scientific">Prorocentrum cordatum</name>
    <dbReference type="NCBI Taxonomy" id="2364126"/>
    <lineage>
        <taxon>Eukaryota</taxon>
        <taxon>Sar</taxon>
        <taxon>Alveolata</taxon>
        <taxon>Dinophyceae</taxon>
        <taxon>Prorocentrales</taxon>
        <taxon>Prorocentraceae</taxon>
        <taxon>Prorocentrum</taxon>
    </lineage>
</organism>
<feature type="region of interest" description="Disordered" evidence="1">
    <location>
        <begin position="80"/>
        <end position="101"/>
    </location>
</feature>
<sequence length="253" mass="26292">MFGSLQARCVAMGSTVAMNSDADAVAQHGDEVVGCVTGEAEVSVESKDEARCVSGDTEPHAVLEAAGAVASRAKLAAAEANDDASLDGPWGDAGGVAETRNARPVVQRVSDIRPEQQGITLRVRIAKVAESNEEGDMEACCADASGAVTLLLTSEDAEFCATVGTPVLVQAGQVLMRGAGMYKHIGVAGKLSASGEAVLGEINTANNISAVEYEQVGDDVPARERNRICNHLILSPPNIHRRGNGRGNGQRKW</sequence>
<dbReference type="InterPro" id="IPR012340">
    <property type="entry name" value="NA-bd_OB-fold"/>
</dbReference>
<name>A0ABN9UA02_9DINO</name>
<evidence type="ECO:0000313" key="3">
    <source>
        <dbReference type="Proteomes" id="UP001189429"/>
    </source>
</evidence>
<dbReference type="EMBL" id="CAUYUJ010015607">
    <property type="protein sequence ID" value="CAK0856133.1"/>
    <property type="molecule type" value="Genomic_DNA"/>
</dbReference>
<keyword evidence="3" id="KW-1185">Reference proteome</keyword>
<reference evidence="2" key="1">
    <citation type="submission" date="2023-10" db="EMBL/GenBank/DDBJ databases">
        <authorList>
            <person name="Chen Y."/>
            <person name="Shah S."/>
            <person name="Dougan E. K."/>
            <person name="Thang M."/>
            <person name="Chan C."/>
        </authorList>
    </citation>
    <scope>NUCLEOTIDE SEQUENCE [LARGE SCALE GENOMIC DNA]</scope>
</reference>
<comment type="caution">
    <text evidence="2">The sequence shown here is derived from an EMBL/GenBank/DDBJ whole genome shotgun (WGS) entry which is preliminary data.</text>
</comment>
<proteinExistence type="predicted"/>
<evidence type="ECO:0000256" key="1">
    <source>
        <dbReference type="SAM" id="MobiDB-lite"/>
    </source>
</evidence>
<evidence type="ECO:0000313" key="2">
    <source>
        <dbReference type="EMBL" id="CAK0856133.1"/>
    </source>
</evidence>
<gene>
    <name evidence="2" type="ORF">PCOR1329_LOCUS46595</name>
</gene>
<dbReference type="Proteomes" id="UP001189429">
    <property type="component" value="Unassembled WGS sequence"/>
</dbReference>
<dbReference type="SUPFAM" id="SSF50249">
    <property type="entry name" value="Nucleic acid-binding proteins"/>
    <property type="match status" value="1"/>
</dbReference>